<dbReference type="SUPFAM" id="SSF56349">
    <property type="entry name" value="DNA breaking-rejoining enzymes"/>
    <property type="match status" value="1"/>
</dbReference>
<dbReference type="EMBL" id="UFQC01000011">
    <property type="protein sequence ID" value="SSW67222.1"/>
    <property type="molecule type" value="Genomic_DNA"/>
</dbReference>
<feature type="region of interest" description="Disordered" evidence="2">
    <location>
        <begin position="1"/>
        <end position="23"/>
    </location>
</feature>
<protein>
    <recommendedName>
        <fullName evidence="5">Tyr recombinase domain-containing protein</fullName>
    </recommendedName>
</protein>
<dbReference type="GO" id="GO:0003677">
    <property type="term" value="F:DNA binding"/>
    <property type="evidence" value="ECO:0007669"/>
    <property type="project" value="InterPro"/>
</dbReference>
<keyword evidence="1" id="KW-0233">DNA recombination</keyword>
<dbReference type="Proteomes" id="UP000289465">
    <property type="component" value="Unassembled WGS sequence"/>
</dbReference>
<evidence type="ECO:0000313" key="3">
    <source>
        <dbReference type="EMBL" id="SSW67222.1"/>
    </source>
</evidence>
<proteinExistence type="predicted"/>
<feature type="compositionally biased region" description="Basic residues" evidence="2">
    <location>
        <begin position="1"/>
        <end position="10"/>
    </location>
</feature>
<name>A0A446CH81_9BURK</name>
<dbReference type="InterPro" id="IPR011010">
    <property type="entry name" value="DNA_brk_join_enz"/>
</dbReference>
<accession>A0A446CH81</accession>
<dbReference type="RefSeq" id="WP_165360166.1">
    <property type="nucleotide sequence ID" value="NZ_UFQC01000011.1"/>
</dbReference>
<dbReference type="AlphaFoldDB" id="A0A446CH81"/>
<dbReference type="Gene3D" id="1.10.443.10">
    <property type="entry name" value="Intergrase catalytic core"/>
    <property type="match status" value="1"/>
</dbReference>
<gene>
    <name evidence="3" type="ORF">AVE30378_02511</name>
</gene>
<evidence type="ECO:0000313" key="4">
    <source>
        <dbReference type="Proteomes" id="UP000289465"/>
    </source>
</evidence>
<dbReference type="GO" id="GO:0015074">
    <property type="term" value="P:DNA integration"/>
    <property type="evidence" value="ECO:0007669"/>
    <property type="project" value="InterPro"/>
</dbReference>
<reference evidence="3 4" key="1">
    <citation type="submission" date="2018-07" db="EMBL/GenBank/DDBJ databases">
        <authorList>
            <person name="Peeters C."/>
        </authorList>
    </citation>
    <scope>NUCLEOTIDE SEQUENCE [LARGE SCALE GENOMIC DNA]</scope>
    <source>
        <strain evidence="3 4">LMG 30378</strain>
    </source>
</reference>
<evidence type="ECO:0008006" key="5">
    <source>
        <dbReference type="Google" id="ProtNLM"/>
    </source>
</evidence>
<evidence type="ECO:0000256" key="2">
    <source>
        <dbReference type="SAM" id="MobiDB-lite"/>
    </source>
</evidence>
<sequence>MEKQRPRKVAGSRTSRTSTPSRAWERTGLDRVYKRVGSRRVSFIYKHLNTSETLASAALGDRAAINEAWRLARVKAAALLEGKVTAGSVAEGIERFELVYAPKHFIDQSKNGKDDRKAQFKALTSFFGAMNPRALRQTHGYQYLTARADAGAPERGKKEMAMMTTICHYFVRDDLMERNPFTDMRYSTSADHGDDGKPQRSVSRRQVLRFYLWSLRQRQNYRTLGCAAMFTYLTGYRASEVRPFQKSGLRPDGAVVLSAKRKKGQKPVEKVRNWSRKLRCVVARALDRTDPGRLSPYLFAPSRARSACYSRSGWGSSWQDAMNAWIRTRDTKVKEGDLVTDHALYFALQDIRPAAITRKLAQRAPDAYDFAAHANPETTHRHYDRRTVKRADATE</sequence>
<dbReference type="InterPro" id="IPR013762">
    <property type="entry name" value="Integrase-like_cat_sf"/>
</dbReference>
<dbReference type="GO" id="GO:0006310">
    <property type="term" value="P:DNA recombination"/>
    <property type="evidence" value="ECO:0007669"/>
    <property type="project" value="UniProtKB-KW"/>
</dbReference>
<evidence type="ECO:0000256" key="1">
    <source>
        <dbReference type="ARBA" id="ARBA00023172"/>
    </source>
</evidence>
<feature type="compositionally biased region" description="Low complexity" evidence="2">
    <location>
        <begin position="12"/>
        <end position="22"/>
    </location>
</feature>
<organism evidence="3 4">
    <name type="scientific">Achromobacter veterisilvae</name>
    <dbReference type="NCBI Taxonomy" id="2069367"/>
    <lineage>
        <taxon>Bacteria</taxon>
        <taxon>Pseudomonadati</taxon>
        <taxon>Pseudomonadota</taxon>
        <taxon>Betaproteobacteria</taxon>
        <taxon>Burkholderiales</taxon>
        <taxon>Alcaligenaceae</taxon>
        <taxon>Achromobacter</taxon>
    </lineage>
</organism>